<dbReference type="Pfam" id="PF03764">
    <property type="entry name" value="EFG_IV"/>
    <property type="match status" value="1"/>
</dbReference>
<dbReference type="Pfam" id="PF00679">
    <property type="entry name" value="EFG_C"/>
    <property type="match status" value="1"/>
</dbReference>
<dbReference type="SUPFAM" id="SSF54980">
    <property type="entry name" value="EF-G C-terminal domain-like"/>
    <property type="match status" value="2"/>
</dbReference>
<dbReference type="PROSITE" id="PS51722">
    <property type="entry name" value="G_TR_2"/>
    <property type="match status" value="1"/>
</dbReference>
<feature type="domain" description="Tr-type G" evidence="9">
    <location>
        <begin position="141"/>
        <end position="469"/>
    </location>
</feature>
<accession>A0AAV5RUT7</accession>
<dbReference type="Gene3D" id="2.40.30.10">
    <property type="entry name" value="Translation factors"/>
    <property type="match status" value="1"/>
</dbReference>
<dbReference type="GO" id="GO:0005525">
    <property type="term" value="F:GTP binding"/>
    <property type="evidence" value="ECO:0007669"/>
    <property type="project" value="UniProtKB-KW"/>
</dbReference>
<evidence type="ECO:0000256" key="2">
    <source>
        <dbReference type="ARBA" id="ARBA00022664"/>
    </source>
</evidence>
<organism evidence="10 11">
    <name type="scientific">Maudiozyma humilis</name>
    <name type="common">Sour dough yeast</name>
    <name type="synonym">Kazachstania humilis</name>
    <dbReference type="NCBI Taxonomy" id="51915"/>
    <lineage>
        <taxon>Eukaryota</taxon>
        <taxon>Fungi</taxon>
        <taxon>Dikarya</taxon>
        <taxon>Ascomycota</taxon>
        <taxon>Saccharomycotina</taxon>
        <taxon>Saccharomycetes</taxon>
        <taxon>Saccharomycetales</taxon>
        <taxon>Saccharomycetaceae</taxon>
        <taxon>Maudiozyma</taxon>
    </lineage>
</organism>
<dbReference type="SUPFAM" id="SSF52540">
    <property type="entry name" value="P-loop containing nucleoside triphosphate hydrolases"/>
    <property type="match status" value="1"/>
</dbReference>
<proteinExistence type="predicted"/>
<keyword evidence="2" id="KW-0507">mRNA processing</keyword>
<evidence type="ECO:0000256" key="3">
    <source>
        <dbReference type="ARBA" id="ARBA00022741"/>
    </source>
</evidence>
<dbReference type="FunFam" id="3.30.70.240:FF:000022">
    <property type="entry name" value="U5 snRNP-specific protein"/>
    <property type="match status" value="1"/>
</dbReference>
<comment type="function">
    <text evidence="7">Component of the U5 snRNP complex required for pre-mRNA splicing. Binds GTP.</text>
</comment>
<feature type="compositionally biased region" description="Polar residues" evidence="8">
    <location>
        <begin position="54"/>
        <end position="66"/>
    </location>
</feature>
<evidence type="ECO:0000256" key="7">
    <source>
        <dbReference type="ARBA" id="ARBA00055641"/>
    </source>
</evidence>
<evidence type="ECO:0000259" key="9">
    <source>
        <dbReference type="PROSITE" id="PS51722"/>
    </source>
</evidence>
<evidence type="ECO:0000313" key="10">
    <source>
        <dbReference type="EMBL" id="GMM54882.1"/>
    </source>
</evidence>
<feature type="region of interest" description="Disordered" evidence="8">
    <location>
        <begin position="1"/>
        <end position="70"/>
    </location>
</feature>
<gene>
    <name evidence="10" type="ORF">DAKH74_014980</name>
</gene>
<dbReference type="EMBL" id="BTGD01000003">
    <property type="protein sequence ID" value="GMM54882.1"/>
    <property type="molecule type" value="Genomic_DNA"/>
</dbReference>
<keyword evidence="11" id="KW-1185">Reference proteome</keyword>
<evidence type="ECO:0000256" key="6">
    <source>
        <dbReference type="ARBA" id="ARBA00023242"/>
    </source>
</evidence>
<dbReference type="Gene3D" id="3.30.70.240">
    <property type="match status" value="1"/>
</dbReference>
<dbReference type="InterPro" id="IPR009000">
    <property type="entry name" value="Transl_B-barrel_sf"/>
</dbReference>
<dbReference type="Proteomes" id="UP001377567">
    <property type="component" value="Unassembled WGS sequence"/>
</dbReference>
<dbReference type="Pfam" id="PF16004">
    <property type="entry name" value="EFTUD2"/>
    <property type="match status" value="1"/>
</dbReference>
<keyword evidence="4" id="KW-0342">GTP-binding</keyword>
<dbReference type="Pfam" id="PF00009">
    <property type="entry name" value="GTP_EFTU"/>
    <property type="match status" value="1"/>
</dbReference>
<dbReference type="SUPFAM" id="SSF54211">
    <property type="entry name" value="Ribosomal protein S5 domain 2-like"/>
    <property type="match status" value="1"/>
</dbReference>
<protein>
    <submittedName>
        <fullName evidence="10">U5 snRNP GTPase</fullName>
    </submittedName>
</protein>
<dbReference type="GO" id="GO:0071007">
    <property type="term" value="C:U2-type catalytic step 2 spliceosome"/>
    <property type="evidence" value="ECO:0007669"/>
    <property type="project" value="TreeGrafter"/>
</dbReference>
<name>A0AAV5RUT7_MAUHU</name>
<dbReference type="CDD" id="cd01683">
    <property type="entry name" value="EF2_IV_snRNP"/>
    <property type="match status" value="1"/>
</dbReference>
<sequence length="980" mass="111203">MDEDDKFDEFGNPIGEVSMSSDSETSINNKQVSDSDDESDMFADDSEHDEEEQTSQSVAQTDTIPASDTKDLVLHEDNFSDEDVEVLVETMNTQSINEPLVKPAESRSKGEEYTMFSHVRKNIPKTSFDRKYMLDLLSIPERIRNVAVIGPLHSGKTSLVDMMVYDAHKKLPYMTKNIEQGWRPLRFMDSFRQEVERGVSIKLNGLTFMATDLNDKSMVYNILDAPGHVNFMDETAVALEAADVAIICVDIVEGVTNIVRKLISLCEQRNISIVFVLNKLDRLILEMKLPPIDTCLKIKHIIADINKYTKEHFSPELDNVVFASTKLGFSFTLREFVSYYYSKKIPNDKIDQFISKSFGDITYSKGRFHNITDSASQRSTFHDFFIQPIYKIFGMCVTLDNNSLDALTNTLKLNFNIKLPNPHDLIKLDPQPLLRYICKLIFHSEQTGLYHNINRSEKKIANEIKSNPEQLLARALKTLDYGGEEYTLVQIYSGSMEVGKTVSIIDSSVPLEAEYMEQEQKSNTISRIALMGGRYVYDIEKASEGQLVLVKGISHLFEKSAIIYSNMPISEIPNFGPIDYINHACFRIIIEPLIPKELPKLLDAFVKVTKYYPGLITKIEESGEHVMLGFGELYMDCLLYDLRKTYAMIEIKTSSPVTIFSESVAKDSFTAIPVESTDGNISLSVSASPLDRHFLRDLSQNKIIESDIEKQVSSGSIRQLSKMLRTDYGWDSLTARNVWSFHNSNTFVDDTLVDETDKDVLQQYKEQIIQGFYWAVREGPLCEERLYGVQFNLLSFSITNLEEAKNIGSQLIPMVRKACYIAIMTAEPILLEPVFEVNTLAKSVLLPIAEELFRKRRGARIHNVRKIGGSPFTEITGQVPVIESIGFETDLRLSTEGNAMCQLYFWDSNWRRVSGDVLDEDAVIPKLTPAPHDSLSRDFVMKTRRRKGISNTGFMSNDGPSLAKYISAELFQQLKQNNLV</sequence>
<dbReference type="AlphaFoldDB" id="A0AAV5RUT7"/>
<dbReference type="InterPro" id="IPR000640">
    <property type="entry name" value="EFG_V-like"/>
</dbReference>
<reference evidence="10 11" key="1">
    <citation type="journal article" date="2023" name="Elife">
        <title>Identification of key yeast species and microbe-microbe interactions impacting larval growth of Drosophila in the wild.</title>
        <authorList>
            <person name="Mure A."/>
            <person name="Sugiura Y."/>
            <person name="Maeda R."/>
            <person name="Honda K."/>
            <person name="Sakurai N."/>
            <person name="Takahashi Y."/>
            <person name="Watada M."/>
            <person name="Katoh T."/>
            <person name="Gotoh A."/>
            <person name="Gotoh Y."/>
            <person name="Taniguchi I."/>
            <person name="Nakamura K."/>
            <person name="Hayashi T."/>
            <person name="Katayama T."/>
            <person name="Uemura T."/>
            <person name="Hattori Y."/>
        </authorList>
    </citation>
    <scope>NUCLEOTIDE SEQUENCE [LARGE SCALE GENOMIC DNA]</scope>
    <source>
        <strain evidence="10 11">KH-74</strain>
    </source>
</reference>
<dbReference type="FunFam" id="3.30.70.870:FF:000002">
    <property type="entry name" value="Translation elongation factor 2"/>
    <property type="match status" value="1"/>
</dbReference>
<comment type="subcellular location">
    <subcellularLocation>
        <location evidence="1">Nucleus</location>
    </subcellularLocation>
</comment>
<evidence type="ECO:0000256" key="4">
    <source>
        <dbReference type="ARBA" id="ARBA00023134"/>
    </source>
</evidence>
<evidence type="ECO:0000256" key="8">
    <source>
        <dbReference type="SAM" id="MobiDB-lite"/>
    </source>
</evidence>
<dbReference type="InterPro" id="IPR020568">
    <property type="entry name" value="Ribosomal_Su5_D2-typ_SF"/>
</dbReference>
<keyword evidence="6" id="KW-0539">Nucleus</keyword>
<evidence type="ECO:0000256" key="1">
    <source>
        <dbReference type="ARBA" id="ARBA00004123"/>
    </source>
</evidence>
<dbReference type="SMART" id="SM00838">
    <property type="entry name" value="EFG_C"/>
    <property type="match status" value="1"/>
</dbReference>
<dbReference type="InterPro" id="IPR027417">
    <property type="entry name" value="P-loop_NTPase"/>
</dbReference>
<dbReference type="GO" id="GO:0046540">
    <property type="term" value="C:U4/U6 x U5 tri-snRNP complex"/>
    <property type="evidence" value="ECO:0007669"/>
    <property type="project" value="TreeGrafter"/>
</dbReference>
<feature type="compositionally biased region" description="Polar residues" evidence="8">
    <location>
        <begin position="18"/>
        <end position="32"/>
    </location>
</feature>
<evidence type="ECO:0000313" key="11">
    <source>
        <dbReference type="Proteomes" id="UP001377567"/>
    </source>
</evidence>
<dbReference type="SMART" id="SM00889">
    <property type="entry name" value="EFG_IV"/>
    <property type="match status" value="1"/>
</dbReference>
<dbReference type="GO" id="GO:0005829">
    <property type="term" value="C:cytosol"/>
    <property type="evidence" value="ECO:0007669"/>
    <property type="project" value="TreeGrafter"/>
</dbReference>
<dbReference type="InterPro" id="IPR005517">
    <property type="entry name" value="Transl_elong_EFG/EF2_IV"/>
</dbReference>
<comment type="caution">
    <text evidence="10">The sequence shown here is derived from an EMBL/GenBank/DDBJ whole genome shotgun (WGS) entry which is preliminary data.</text>
</comment>
<dbReference type="GO" id="GO:0000398">
    <property type="term" value="P:mRNA splicing, via spliceosome"/>
    <property type="evidence" value="ECO:0007669"/>
    <property type="project" value="TreeGrafter"/>
</dbReference>
<dbReference type="GO" id="GO:0000974">
    <property type="term" value="C:Prp19 complex"/>
    <property type="evidence" value="ECO:0007669"/>
    <property type="project" value="UniProtKB-ARBA"/>
</dbReference>
<dbReference type="Gene3D" id="3.40.50.300">
    <property type="entry name" value="P-loop containing nucleotide triphosphate hydrolases"/>
    <property type="match status" value="1"/>
</dbReference>
<dbReference type="Gene3D" id="3.30.230.10">
    <property type="match status" value="1"/>
</dbReference>
<dbReference type="GO" id="GO:0003924">
    <property type="term" value="F:GTPase activity"/>
    <property type="evidence" value="ECO:0007669"/>
    <property type="project" value="InterPro"/>
</dbReference>
<dbReference type="InterPro" id="IPR035647">
    <property type="entry name" value="EFG_III/V"/>
</dbReference>
<dbReference type="PANTHER" id="PTHR42908:SF6">
    <property type="entry name" value="116 KDA U5 SMALL NUCLEAR RIBONUCLEOPROTEIN COMPONENT"/>
    <property type="match status" value="1"/>
</dbReference>
<dbReference type="PRINTS" id="PR00315">
    <property type="entry name" value="ELONGATNFCT"/>
</dbReference>
<dbReference type="GO" id="GO:0005682">
    <property type="term" value="C:U5 snRNP"/>
    <property type="evidence" value="ECO:0007669"/>
    <property type="project" value="UniProtKB-ARBA"/>
</dbReference>
<feature type="compositionally biased region" description="Acidic residues" evidence="8">
    <location>
        <begin position="34"/>
        <end position="53"/>
    </location>
</feature>
<dbReference type="FunFam" id="3.40.50.300:FF:000646">
    <property type="entry name" value="U5 small nuclear ribonucleoprotein component"/>
    <property type="match status" value="1"/>
</dbReference>
<dbReference type="InterPro" id="IPR014721">
    <property type="entry name" value="Ribsml_uS5_D2-typ_fold_subgr"/>
</dbReference>
<evidence type="ECO:0000256" key="5">
    <source>
        <dbReference type="ARBA" id="ARBA00023187"/>
    </source>
</evidence>
<keyword evidence="5" id="KW-0508">mRNA splicing</keyword>
<dbReference type="GO" id="GO:0030623">
    <property type="term" value="F:U5 snRNA binding"/>
    <property type="evidence" value="ECO:0007669"/>
    <property type="project" value="TreeGrafter"/>
</dbReference>
<dbReference type="Gene3D" id="3.30.70.870">
    <property type="entry name" value="Elongation Factor G (Translational Gtpase), domain 3"/>
    <property type="match status" value="1"/>
</dbReference>
<dbReference type="PANTHER" id="PTHR42908">
    <property type="entry name" value="TRANSLATION ELONGATION FACTOR-RELATED"/>
    <property type="match status" value="1"/>
</dbReference>
<dbReference type="InterPro" id="IPR031950">
    <property type="entry name" value="EFTUD2_N"/>
</dbReference>
<keyword evidence="3" id="KW-0547">Nucleotide-binding</keyword>
<dbReference type="InterPro" id="IPR000795">
    <property type="entry name" value="T_Tr_GTP-bd_dom"/>
</dbReference>
<dbReference type="SUPFAM" id="SSF50447">
    <property type="entry name" value="Translation proteins"/>
    <property type="match status" value="1"/>
</dbReference>